<keyword evidence="3 6" id="KW-1133">Transmembrane helix</keyword>
<dbReference type="GO" id="GO:0098542">
    <property type="term" value="P:defense response to other organism"/>
    <property type="evidence" value="ECO:0007669"/>
    <property type="project" value="InterPro"/>
</dbReference>
<reference evidence="8 9" key="1">
    <citation type="journal article" date="2018" name="Proc. Natl. Acad. Sci. U.S.A.">
        <title>Draft genome sequence of Camellia sinensis var. sinensis provides insights into the evolution of the tea genome and tea quality.</title>
        <authorList>
            <person name="Wei C."/>
            <person name="Yang H."/>
            <person name="Wang S."/>
            <person name="Zhao J."/>
            <person name="Liu C."/>
            <person name="Gao L."/>
            <person name="Xia E."/>
            <person name="Lu Y."/>
            <person name="Tai Y."/>
            <person name="She G."/>
            <person name="Sun J."/>
            <person name="Cao H."/>
            <person name="Tong W."/>
            <person name="Gao Q."/>
            <person name="Li Y."/>
            <person name="Deng W."/>
            <person name="Jiang X."/>
            <person name="Wang W."/>
            <person name="Chen Q."/>
            <person name="Zhang S."/>
            <person name="Li H."/>
            <person name="Wu J."/>
            <person name="Wang P."/>
            <person name="Li P."/>
            <person name="Shi C."/>
            <person name="Zheng F."/>
            <person name="Jian J."/>
            <person name="Huang B."/>
            <person name="Shan D."/>
            <person name="Shi M."/>
            <person name="Fang C."/>
            <person name="Yue Y."/>
            <person name="Li F."/>
            <person name="Li D."/>
            <person name="Wei S."/>
            <person name="Han B."/>
            <person name="Jiang C."/>
            <person name="Yin Y."/>
            <person name="Xia T."/>
            <person name="Zhang Z."/>
            <person name="Bennetzen J.L."/>
            <person name="Zhao S."/>
            <person name="Wan X."/>
        </authorList>
    </citation>
    <scope>NUCLEOTIDE SEQUENCE [LARGE SCALE GENOMIC DNA]</scope>
    <source>
        <strain evidence="9">cv. Shuchazao</strain>
        <tissue evidence="8">Leaf</tissue>
    </source>
</reference>
<comment type="caution">
    <text evidence="8">The sequence shown here is derived from an EMBL/GenBank/DDBJ whole genome shotgun (WGS) entry which is preliminary data.</text>
</comment>
<proteinExistence type="predicted"/>
<sequence>MAERVFPSTKPTTNGTTAPAAAAPGGGNSAFPATKAQMYNATRPAYRPPPRKRSRRSSCCSCCLWTTIAVVIIVFLAAVAAAIFYVLYRPQRPTFSLSSFQISQFNLTSSSQLTSKFNLTIEARNPNKKLVFFYEPISVSVFADGVDVGDGSIPAFEQSTKNTTALTTIIGFTGQTMDSTAISVVNSDLKNKNSLPLKIQIDTKIQAKIGKMKTKKIGIRIVCDGIKATVPTGKTATTAATASAKCTVDLRIKIWKWTF</sequence>
<evidence type="ECO:0000259" key="7">
    <source>
        <dbReference type="Pfam" id="PF03168"/>
    </source>
</evidence>
<protein>
    <recommendedName>
        <fullName evidence="7">Late embryogenesis abundant protein LEA-2 subgroup domain-containing protein</fullName>
    </recommendedName>
</protein>
<dbReference type="InterPro" id="IPR004864">
    <property type="entry name" value="LEA_2"/>
</dbReference>
<evidence type="ECO:0000256" key="2">
    <source>
        <dbReference type="ARBA" id="ARBA00022692"/>
    </source>
</evidence>
<organism evidence="8 9">
    <name type="scientific">Camellia sinensis var. sinensis</name>
    <name type="common">China tea</name>
    <dbReference type="NCBI Taxonomy" id="542762"/>
    <lineage>
        <taxon>Eukaryota</taxon>
        <taxon>Viridiplantae</taxon>
        <taxon>Streptophyta</taxon>
        <taxon>Embryophyta</taxon>
        <taxon>Tracheophyta</taxon>
        <taxon>Spermatophyta</taxon>
        <taxon>Magnoliopsida</taxon>
        <taxon>eudicotyledons</taxon>
        <taxon>Gunneridae</taxon>
        <taxon>Pentapetalae</taxon>
        <taxon>asterids</taxon>
        <taxon>Ericales</taxon>
        <taxon>Theaceae</taxon>
        <taxon>Camellia</taxon>
    </lineage>
</organism>
<evidence type="ECO:0000313" key="8">
    <source>
        <dbReference type="EMBL" id="THG11319.1"/>
    </source>
</evidence>
<dbReference type="Pfam" id="PF03168">
    <property type="entry name" value="LEA_2"/>
    <property type="match status" value="1"/>
</dbReference>
<dbReference type="PANTHER" id="PTHR31234">
    <property type="entry name" value="LATE EMBRYOGENESIS ABUNDANT (LEA) HYDROXYPROLINE-RICH GLYCOPROTEIN FAMILY"/>
    <property type="match status" value="1"/>
</dbReference>
<keyword evidence="9" id="KW-1185">Reference proteome</keyword>
<gene>
    <name evidence="8" type="ORF">TEA_004282</name>
</gene>
<dbReference type="Proteomes" id="UP000306102">
    <property type="component" value="Unassembled WGS sequence"/>
</dbReference>
<evidence type="ECO:0000256" key="4">
    <source>
        <dbReference type="ARBA" id="ARBA00023136"/>
    </source>
</evidence>
<dbReference type="InterPro" id="IPR044839">
    <property type="entry name" value="NDR1-like"/>
</dbReference>
<evidence type="ECO:0000313" key="9">
    <source>
        <dbReference type="Proteomes" id="UP000306102"/>
    </source>
</evidence>
<dbReference type="EMBL" id="SDRB02007338">
    <property type="protein sequence ID" value="THG11319.1"/>
    <property type="molecule type" value="Genomic_DNA"/>
</dbReference>
<evidence type="ECO:0000256" key="3">
    <source>
        <dbReference type="ARBA" id="ARBA00022989"/>
    </source>
</evidence>
<evidence type="ECO:0000256" key="1">
    <source>
        <dbReference type="ARBA" id="ARBA00004167"/>
    </source>
</evidence>
<feature type="region of interest" description="Disordered" evidence="5">
    <location>
        <begin position="1"/>
        <end position="26"/>
    </location>
</feature>
<keyword evidence="4 6" id="KW-0472">Membrane</keyword>
<evidence type="ECO:0000256" key="5">
    <source>
        <dbReference type="SAM" id="MobiDB-lite"/>
    </source>
</evidence>
<dbReference type="GO" id="GO:0005886">
    <property type="term" value="C:plasma membrane"/>
    <property type="evidence" value="ECO:0007669"/>
    <property type="project" value="TreeGrafter"/>
</dbReference>
<feature type="domain" description="Late embryogenesis abundant protein LEA-2 subgroup" evidence="7">
    <location>
        <begin position="120"/>
        <end position="220"/>
    </location>
</feature>
<keyword evidence="2 6" id="KW-0812">Transmembrane</keyword>
<evidence type="ECO:0000256" key="6">
    <source>
        <dbReference type="SAM" id="Phobius"/>
    </source>
</evidence>
<dbReference type="Gene3D" id="2.60.40.1820">
    <property type="match status" value="1"/>
</dbReference>
<feature type="transmembrane region" description="Helical" evidence="6">
    <location>
        <begin position="62"/>
        <end position="88"/>
    </location>
</feature>
<name>A0A4S4E5P8_CAMSN</name>
<comment type="subcellular location">
    <subcellularLocation>
        <location evidence="1">Membrane</location>
        <topology evidence="1">Single-pass membrane protein</topology>
    </subcellularLocation>
</comment>
<accession>A0A4S4E5P8</accession>
<dbReference type="AlphaFoldDB" id="A0A4S4E5P8"/>
<dbReference type="PANTHER" id="PTHR31234:SF2">
    <property type="entry name" value="OS05G0199100 PROTEIN"/>
    <property type="match status" value="1"/>
</dbReference>